<dbReference type="PANTHER" id="PTHR32089">
    <property type="entry name" value="METHYL-ACCEPTING CHEMOTAXIS PROTEIN MCPB"/>
    <property type="match status" value="1"/>
</dbReference>
<evidence type="ECO:0000259" key="7">
    <source>
        <dbReference type="PROSITE" id="PS50111"/>
    </source>
</evidence>
<dbReference type="SMART" id="SM00304">
    <property type="entry name" value="HAMP"/>
    <property type="match status" value="2"/>
</dbReference>
<name>A0A1K1YFW0_9GAMM</name>
<dbReference type="InterPro" id="IPR003660">
    <property type="entry name" value="HAMP_dom"/>
</dbReference>
<accession>A0A1K1YFW0</accession>
<evidence type="ECO:0000256" key="4">
    <source>
        <dbReference type="PROSITE-ProRule" id="PRU00284"/>
    </source>
</evidence>
<sequence length="629" mass="67003">MLGIAALLLAIILLIAWAVMQQIQGIVREAEERELSGIHASVLASIDDEARIASALAGALTQLEGVTERFAAQDRDGLLALLEPANRFLMQHYAVRQFQFHLPPATSFLRVHQPATYGDDLSGFRHTVVAVNRNQQVVTGLELGVAGLGIRGVVPVYHAGQHIGSAELGMSFGQPFFDRIKADSDPAQRLQLALHTLQADRSLRTFASTLDGKNLLEMSKLQQALQQPVLSSLQLAGVDSAVYAAPVRDFSGELIGVLEVAVDRTGYVAAMAAARNTVLGIGLVALLVGLLLAWLIGRTIVQPLQHTVAAMADIAEGEGDLTRRMDAVGRDELTDLARAFNRFAGRVQETVGQVAGSTGQLSAAAEQMSSITAETNLNIQQQRQEIEQVVAAMNEMTATVQEVARNAESAAASAREADDEAAQGGEVVTGTIRAIEQMAEGMENTSGVIDLLGRDIEGISSVLDVIRGVAEQTNLLALNAAIEAARAGEAGRGFAVVADEVRTLASRTQDSTQEIEKMIHALQDRAHQAVGSMKQSHQDARNIVQQAAGVSAALEGITTAIRRISEMNEQIASAAEEQSSVAEEINRNIININDVSEQTAAGASQTNTAGQQLAQLATDLQALVNRFRY</sequence>
<keyword evidence="6" id="KW-1133">Transmembrane helix</keyword>
<evidence type="ECO:0000313" key="9">
    <source>
        <dbReference type="EMBL" id="SFX60252.1"/>
    </source>
</evidence>
<dbReference type="Proteomes" id="UP000182350">
    <property type="component" value="Unassembled WGS sequence"/>
</dbReference>
<proteinExistence type="inferred from homology"/>
<evidence type="ECO:0000259" key="8">
    <source>
        <dbReference type="PROSITE" id="PS50885"/>
    </source>
</evidence>
<dbReference type="GO" id="GO:0007165">
    <property type="term" value="P:signal transduction"/>
    <property type="evidence" value="ECO:0007669"/>
    <property type="project" value="UniProtKB-KW"/>
</dbReference>
<evidence type="ECO:0000313" key="10">
    <source>
        <dbReference type="Proteomes" id="UP000182350"/>
    </source>
</evidence>
<dbReference type="STRING" id="1122209.SAMN02745752_02201"/>
<keyword evidence="10" id="KW-1185">Reference proteome</keyword>
<organism evidence="9 10">
    <name type="scientific">Marinospirillum alkaliphilum DSM 21637</name>
    <dbReference type="NCBI Taxonomy" id="1122209"/>
    <lineage>
        <taxon>Bacteria</taxon>
        <taxon>Pseudomonadati</taxon>
        <taxon>Pseudomonadota</taxon>
        <taxon>Gammaproteobacteria</taxon>
        <taxon>Oceanospirillales</taxon>
        <taxon>Oceanospirillaceae</taxon>
        <taxon>Marinospirillum</taxon>
    </lineage>
</organism>
<evidence type="ECO:0000256" key="3">
    <source>
        <dbReference type="ARBA" id="ARBA00029447"/>
    </source>
</evidence>
<dbReference type="AlphaFoldDB" id="A0A1K1YFW0"/>
<dbReference type="CDD" id="cd06225">
    <property type="entry name" value="HAMP"/>
    <property type="match status" value="1"/>
</dbReference>
<dbReference type="PANTHER" id="PTHR32089:SF112">
    <property type="entry name" value="LYSOZYME-LIKE PROTEIN-RELATED"/>
    <property type="match status" value="1"/>
</dbReference>
<dbReference type="PROSITE" id="PS50885">
    <property type="entry name" value="HAMP"/>
    <property type="match status" value="1"/>
</dbReference>
<dbReference type="SUPFAM" id="SSF58104">
    <property type="entry name" value="Methyl-accepting chemotaxis protein (MCP) signaling domain"/>
    <property type="match status" value="1"/>
</dbReference>
<gene>
    <name evidence="9" type="ORF">SAMN02745752_02201</name>
</gene>
<dbReference type="Pfam" id="PF00672">
    <property type="entry name" value="HAMP"/>
    <property type="match status" value="1"/>
</dbReference>
<evidence type="ECO:0000256" key="5">
    <source>
        <dbReference type="SAM" id="Coils"/>
    </source>
</evidence>
<dbReference type="Pfam" id="PF14827">
    <property type="entry name" value="dCache_3"/>
    <property type="match status" value="1"/>
</dbReference>
<feature type="transmembrane region" description="Helical" evidence="6">
    <location>
        <begin position="278"/>
        <end position="296"/>
    </location>
</feature>
<protein>
    <submittedName>
        <fullName evidence="9">Methyl-accepting chemotaxis sensory transducer</fullName>
    </submittedName>
</protein>
<dbReference type="InterPro" id="IPR029150">
    <property type="entry name" value="dCache_3"/>
</dbReference>
<dbReference type="CDD" id="cd11386">
    <property type="entry name" value="MCP_signal"/>
    <property type="match status" value="1"/>
</dbReference>
<dbReference type="Gene3D" id="6.10.340.10">
    <property type="match status" value="1"/>
</dbReference>
<keyword evidence="5" id="KW-0175">Coiled coil</keyword>
<feature type="domain" description="HAMP" evidence="8">
    <location>
        <begin position="298"/>
        <end position="352"/>
    </location>
</feature>
<dbReference type="EMBL" id="FPJW01000008">
    <property type="protein sequence ID" value="SFX60252.1"/>
    <property type="molecule type" value="Genomic_DNA"/>
</dbReference>
<dbReference type="GO" id="GO:0016020">
    <property type="term" value="C:membrane"/>
    <property type="evidence" value="ECO:0007669"/>
    <property type="project" value="UniProtKB-SubCell"/>
</dbReference>
<reference evidence="9 10" key="1">
    <citation type="submission" date="2016-11" db="EMBL/GenBank/DDBJ databases">
        <authorList>
            <person name="Jaros S."/>
            <person name="Januszkiewicz K."/>
            <person name="Wedrychowicz H."/>
        </authorList>
    </citation>
    <scope>NUCLEOTIDE SEQUENCE [LARGE SCALE GENOMIC DNA]</scope>
    <source>
        <strain evidence="9 10">DSM 21637</strain>
    </source>
</reference>
<feature type="domain" description="Methyl-accepting transducer" evidence="7">
    <location>
        <begin position="357"/>
        <end position="593"/>
    </location>
</feature>
<dbReference type="Pfam" id="PF00015">
    <property type="entry name" value="MCPsignal"/>
    <property type="match status" value="1"/>
</dbReference>
<comment type="subcellular location">
    <subcellularLocation>
        <location evidence="1">Membrane</location>
    </subcellularLocation>
</comment>
<feature type="coiled-coil region" evidence="5">
    <location>
        <begin position="557"/>
        <end position="584"/>
    </location>
</feature>
<dbReference type="GO" id="GO:0006935">
    <property type="term" value="P:chemotaxis"/>
    <property type="evidence" value="ECO:0007669"/>
    <property type="project" value="UniProtKB-ARBA"/>
</dbReference>
<dbReference type="Gene3D" id="1.10.287.950">
    <property type="entry name" value="Methyl-accepting chemotaxis protein"/>
    <property type="match status" value="1"/>
</dbReference>
<evidence type="ECO:0000256" key="2">
    <source>
        <dbReference type="ARBA" id="ARBA00023224"/>
    </source>
</evidence>
<keyword evidence="6" id="KW-0812">Transmembrane</keyword>
<keyword evidence="2 4" id="KW-0807">Transducer</keyword>
<dbReference type="InterPro" id="IPR029151">
    <property type="entry name" value="Sensor-like_sf"/>
</dbReference>
<dbReference type="FunFam" id="1.10.287.950:FF:000001">
    <property type="entry name" value="Methyl-accepting chemotaxis sensory transducer"/>
    <property type="match status" value="1"/>
</dbReference>
<evidence type="ECO:0000256" key="1">
    <source>
        <dbReference type="ARBA" id="ARBA00004370"/>
    </source>
</evidence>
<dbReference type="SMART" id="SM00283">
    <property type="entry name" value="MA"/>
    <property type="match status" value="1"/>
</dbReference>
<dbReference type="PROSITE" id="PS50111">
    <property type="entry name" value="CHEMOTAXIS_TRANSDUC_2"/>
    <property type="match status" value="1"/>
</dbReference>
<comment type="similarity">
    <text evidence="3">Belongs to the methyl-accepting chemotaxis (MCP) protein family.</text>
</comment>
<dbReference type="SUPFAM" id="SSF103190">
    <property type="entry name" value="Sensory domain-like"/>
    <property type="match status" value="1"/>
</dbReference>
<dbReference type="Gene3D" id="3.30.450.20">
    <property type="entry name" value="PAS domain"/>
    <property type="match status" value="1"/>
</dbReference>
<keyword evidence="6" id="KW-0472">Membrane</keyword>
<dbReference type="InterPro" id="IPR004089">
    <property type="entry name" value="MCPsignal_dom"/>
</dbReference>
<evidence type="ECO:0000256" key="6">
    <source>
        <dbReference type="SAM" id="Phobius"/>
    </source>
</evidence>